<dbReference type="RefSeq" id="WP_006306993.1">
    <property type="nucleotide sequence ID" value="NZ_ARZA01000039.1"/>
</dbReference>
<dbReference type="Pfam" id="PF03413">
    <property type="entry name" value="PepSY"/>
    <property type="match status" value="1"/>
</dbReference>
<dbReference type="NCBIfam" id="TIGR02889">
    <property type="entry name" value="spore_YpeB"/>
    <property type="match status" value="1"/>
</dbReference>
<dbReference type="InterPro" id="IPR014239">
    <property type="entry name" value="YpeB_PepSY1-2"/>
</dbReference>
<sequence>MKDDKRWILPTVLAVALVVVGVLGITQYEQKNDYKVMLNNQYQRMFYDMKDHVETVQTSLSKALLSDSKEQNILYLSQIWQQALYAQEKLSQLPVKHNNLSKTQKFLNQVGDYCYAMIQNELEDKPMTSEQREVLAELQNYTGLLSKELADIHNKVMKGNLNLNLVRRREDKKLEKANNDMLNTNLTNFEEGMSEYPELIYDGPFSDQVLNIKPKGLGDKEVNKNEAMEIAGKFIGDKKARKFTTFQEGDDVNKAANIPSYTFSVAMENEEKEPGLYISVSKVGGKVIWMANPRNVKDIKLSVDQGLKYAERFLKEKGYENMEVNYSVKYDGVALYNFAYKQGDVTIYPDLIKVKVALDNGEIVGFDASGYLVSHYDRDIPEPKLTQEEARDNVRFNFDIENVRLTIIPKSGKREVLCYEFKGKYNGSDFIVYINALTGAEEEILKVIKDENGTLMI</sequence>
<feature type="domain" description="Sporulation protein YpeB PepSY1 and PepSY2" evidence="2">
    <location>
        <begin position="183"/>
        <end position="381"/>
    </location>
</feature>
<evidence type="ECO:0000313" key="4">
    <source>
        <dbReference type="EMBL" id="EOD01681.1"/>
    </source>
</evidence>
<keyword evidence="5" id="KW-1185">Reference proteome</keyword>
<reference evidence="4 5" key="1">
    <citation type="journal article" date="2015" name="Geomicrobiol. J.">
        <title>Caldisalinibacter kiritimatiensis gen. nov., sp. nov., a moderately thermohalophilic thiosulfate-reducing bacterium from a hypersaline microbial mat.</title>
        <authorList>
            <person name="Ben Hania W."/>
            <person name="Joseph M."/>
            <person name="Fiebig A."/>
            <person name="Bunk B."/>
            <person name="Klenk H.-P."/>
            <person name="Fardeau M.-L."/>
            <person name="Spring S."/>
        </authorList>
    </citation>
    <scope>NUCLEOTIDE SEQUENCE [LARGE SCALE GENOMIC DNA]</scope>
    <source>
        <strain evidence="4 5">L21-TH-D2</strain>
    </source>
</reference>
<evidence type="ECO:0000259" key="3">
    <source>
        <dbReference type="Pfam" id="PF20769"/>
    </source>
</evidence>
<dbReference type="Proteomes" id="UP000013378">
    <property type="component" value="Unassembled WGS sequence"/>
</dbReference>
<dbReference type="Pfam" id="PF20769">
    <property type="entry name" value="YPEB_N"/>
    <property type="match status" value="1"/>
</dbReference>
<evidence type="ECO:0000313" key="5">
    <source>
        <dbReference type="Proteomes" id="UP000013378"/>
    </source>
</evidence>
<feature type="domain" description="PepSY" evidence="1">
    <location>
        <begin position="384"/>
        <end position="443"/>
    </location>
</feature>
<feature type="domain" description="Sporulation protein YpeB N-terminal" evidence="3">
    <location>
        <begin position="30"/>
        <end position="163"/>
    </location>
</feature>
<dbReference type="AlphaFoldDB" id="R1CSP6"/>
<gene>
    <name evidence="4" type="ORF">L21TH_0222</name>
</gene>
<dbReference type="GO" id="GO:0009847">
    <property type="term" value="P:spore germination"/>
    <property type="evidence" value="ECO:0007669"/>
    <property type="project" value="InterPro"/>
</dbReference>
<dbReference type="STRING" id="1304284.L21TH_0222"/>
<name>R1CSP6_9FIRM</name>
<evidence type="ECO:0000259" key="1">
    <source>
        <dbReference type="Pfam" id="PF03413"/>
    </source>
</evidence>
<organism evidence="4 5">
    <name type="scientific">Caldisalinibacter kiritimatiensis</name>
    <dbReference type="NCBI Taxonomy" id="1304284"/>
    <lineage>
        <taxon>Bacteria</taxon>
        <taxon>Bacillati</taxon>
        <taxon>Bacillota</taxon>
        <taxon>Tissierellia</taxon>
        <taxon>Tissierellales</taxon>
        <taxon>Thermohalobacteraceae</taxon>
        <taxon>Caldisalinibacter</taxon>
    </lineage>
</organism>
<dbReference type="InterPro" id="IPR048402">
    <property type="entry name" value="YpeB_N"/>
</dbReference>
<accession>R1CSP6</accession>
<dbReference type="eggNOG" id="COG2959">
    <property type="taxonomic scope" value="Bacteria"/>
</dbReference>
<dbReference type="OrthoDB" id="2372097at2"/>
<dbReference type="EMBL" id="ARZA01000039">
    <property type="protein sequence ID" value="EOD01681.1"/>
    <property type="molecule type" value="Genomic_DNA"/>
</dbReference>
<comment type="caution">
    <text evidence="4">The sequence shown here is derived from an EMBL/GenBank/DDBJ whole genome shotgun (WGS) entry which is preliminary data.</text>
</comment>
<dbReference type="InterPro" id="IPR025711">
    <property type="entry name" value="PepSY"/>
</dbReference>
<protein>
    <submittedName>
        <fullName evidence="4">Spore germination protein YpeB</fullName>
    </submittedName>
</protein>
<proteinExistence type="predicted"/>
<dbReference type="PATRIC" id="fig|1304284.3.peg.216"/>
<dbReference type="Pfam" id="PF14620">
    <property type="entry name" value="YPEB_PepSY1-2"/>
    <property type="match status" value="1"/>
</dbReference>
<evidence type="ECO:0000259" key="2">
    <source>
        <dbReference type="Pfam" id="PF14620"/>
    </source>
</evidence>